<dbReference type="EMBL" id="CAJPWZ010001634">
    <property type="protein sequence ID" value="CAG2219619.1"/>
    <property type="molecule type" value="Genomic_DNA"/>
</dbReference>
<dbReference type="Proteomes" id="UP000683360">
    <property type="component" value="Unassembled WGS sequence"/>
</dbReference>
<dbReference type="AlphaFoldDB" id="A0A8S3SFA3"/>
<comment type="caution">
    <text evidence="1">The sequence shown here is derived from an EMBL/GenBank/DDBJ whole genome shotgun (WGS) entry which is preliminary data.</text>
</comment>
<protein>
    <recommendedName>
        <fullName evidence="3">Gag protein</fullName>
    </recommendedName>
</protein>
<keyword evidence="2" id="KW-1185">Reference proteome</keyword>
<sequence>MSVRTNINSPSVTNRQTSLTIIPDGGDYNTVISQQNLPRTNNLYSPEISPAVQPTSAVNKSVFVPIYTILQQVPQPVSKPAASYKPHQNSSNVNIGYTKPFTYDGKSDWVDYRVHFDTVSKLNNWPDKIKVLKIISCMQGAALATVGHIDTNNPPSYNDLMQTLNKRFSPPNQSEMYMTQIDARIRRRGESLPELAQDIKRLVRLANPTAPLDVQDNLAYRAFRNALNDQELEWAIVQTSTDTIDEALHLALKYEAYHLSRKRPSLIYQTNEPNTKSSKTSYTKE</sequence>
<evidence type="ECO:0008006" key="3">
    <source>
        <dbReference type="Google" id="ProtNLM"/>
    </source>
</evidence>
<gene>
    <name evidence="1" type="ORF">MEDL_33124</name>
</gene>
<dbReference type="PANTHER" id="PTHR45823">
    <property type="entry name" value="T-SNARE COILED-COIL HOMOLOGY DOMAIN-CONTAINING PROTEIN"/>
    <property type="match status" value="1"/>
</dbReference>
<evidence type="ECO:0000313" key="2">
    <source>
        <dbReference type="Proteomes" id="UP000683360"/>
    </source>
</evidence>
<evidence type="ECO:0000313" key="1">
    <source>
        <dbReference type="EMBL" id="CAG2219619.1"/>
    </source>
</evidence>
<reference evidence="1" key="1">
    <citation type="submission" date="2021-03" db="EMBL/GenBank/DDBJ databases">
        <authorList>
            <person name="Bekaert M."/>
        </authorList>
    </citation>
    <scope>NUCLEOTIDE SEQUENCE</scope>
</reference>
<name>A0A8S3SFA3_MYTED</name>
<accession>A0A8S3SFA3</accession>
<proteinExistence type="predicted"/>
<dbReference type="OrthoDB" id="6118021at2759"/>
<organism evidence="1 2">
    <name type="scientific">Mytilus edulis</name>
    <name type="common">Blue mussel</name>
    <dbReference type="NCBI Taxonomy" id="6550"/>
    <lineage>
        <taxon>Eukaryota</taxon>
        <taxon>Metazoa</taxon>
        <taxon>Spiralia</taxon>
        <taxon>Lophotrochozoa</taxon>
        <taxon>Mollusca</taxon>
        <taxon>Bivalvia</taxon>
        <taxon>Autobranchia</taxon>
        <taxon>Pteriomorphia</taxon>
        <taxon>Mytilida</taxon>
        <taxon>Mytiloidea</taxon>
        <taxon>Mytilidae</taxon>
        <taxon>Mytilinae</taxon>
        <taxon>Mytilus</taxon>
    </lineage>
</organism>
<dbReference type="PANTHER" id="PTHR45823:SF1">
    <property type="entry name" value="T-SNARE COILED-COIL HOMOLOGY DOMAIN-CONTAINING PROTEIN"/>
    <property type="match status" value="1"/>
</dbReference>